<accession>A0A370DPX3</accession>
<comment type="caution">
    <text evidence="2">The sequence shown here is derived from an EMBL/GenBank/DDBJ whole genome shotgun (WGS) entry which is preliminary data.</text>
</comment>
<dbReference type="InterPro" id="IPR011093">
    <property type="entry name" value="TraI_2_C"/>
</dbReference>
<evidence type="ECO:0000313" key="2">
    <source>
        <dbReference type="EMBL" id="RDH86434.1"/>
    </source>
</evidence>
<reference evidence="2 3" key="1">
    <citation type="journal article" date="2018" name="ISME J.">
        <title>Endosymbiont genomes yield clues of tubeworm success.</title>
        <authorList>
            <person name="Li Y."/>
            <person name="Liles M.R."/>
            <person name="Halanych K.M."/>
        </authorList>
    </citation>
    <scope>NUCLEOTIDE SEQUENCE [LARGE SCALE GENOMIC DNA]</scope>
    <source>
        <strain evidence="2">A1422</strain>
    </source>
</reference>
<organism evidence="2 3">
    <name type="scientific">endosymbiont of Lamellibrachia luymesi</name>
    <dbReference type="NCBI Taxonomy" id="2200907"/>
    <lineage>
        <taxon>Bacteria</taxon>
        <taxon>Pseudomonadati</taxon>
        <taxon>Pseudomonadota</taxon>
        <taxon>Gammaproteobacteria</taxon>
        <taxon>sulfur-oxidizing symbionts</taxon>
    </lineage>
</organism>
<gene>
    <name evidence="2" type="ORF">DIZ79_16450</name>
</gene>
<name>A0A370DPX3_9GAMM</name>
<sequence>MRLHEKTPQGTNIYSYYTIGERKKSTINGLLICDPSMLFQNRAPSPNPYLSKKS</sequence>
<dbReference type="Pfam" id="PF07515">
    <property type="entry name" value="TraI_2_C"/>
    <property type="match status" value="1"/>
</dbReference>
<dbReference type="AlphaFoldDB" id="A0A370DPX3"/>
<proteinExistence type="predicted"/>
<protein>
    <recommendedName>
        <fullName evidence="1">Putative conjugal transfer nickase/helicase TraI C-terminal domain-containing protein</fullName>
    </recommendedName>
</protein>
<evidence type="ECO:0000313" key="3">
    <source>
        <dbReference type="Proteomes" id="UP000255508"/>
    </source>
</evidence>
<dbReference type="Proteomes" id="UP000255508">
    <property type="component" value="Unassembled WGS sequence"/>
</dbReference>
<dbReference type="EMBL" id="QFXD01000291">
    <property type="protein sequence ID" value="RDH86434.1"/>
    <property type="molecule type" value="Genomic_DNA"/>
</dbReference>
<feature type="domain" description="Putative conjugal transfer nickase/helicase TraI C-terminal" evidence="1">
    <location>
        <begin position="2"/>
        <end position="51"/>
    </location>
</feature>
<evidence type="ECO:0000259" key="1">
    <source>
        <dbReference type="Pfam" id="PF07515"/>
    </source>
</evidence>